<evidence type="ECO:0000256" key="2">
    <source>
        <dbReference type="ARBA" id="ARBA00022630"/>
    </source>
</evidence>
<gene>
    <name evidence="7" type="ORF">LSG31_17185</name>
</gene>
<accession>A0ABY4CK26</accession>
<evidence type="ECO:0000256" key="1">
    <source>
        <dbReference type="ARBA" id="ARBA00001917"/>
    </source>
</evidence>
<evidence type="ECO:0000256" key="4">
    <source>
        <dbReference type="ARBA" id="ARBA00022857"/>
    </source>
</evidence>
<proteinExistence type="predicted"/>
<organism evidence="7 8">
    <name type="scientific">Fodinisporobacter ferrooxydans</name>
    <dbReference type="NCBI Taxonomy" id="2901836"/>
    <lineage>
        <taxon>Bacteria</taxon>
        <taxon>Bacillati</taxon>
        <taxon>Bacillota</taxon>
        <taxon>Bacilli</taxon>
        <taxon>Bacillales</taxon>
        <taxon>Alicyclobacillaceae</taxon>
        <taxon>Fodinisporobacter</taxon>
    </lineage>
</organism>
<dbReference type="Gene3D" id="3.20.20.70">
    <property type="entry name" value="Aldolase class I"/>
    <property type="match status" value="1"/>
</dbReference>
<dbReference type="InterPro" id="IPR013785">
    <property type="entry name" value="Aldolase_TIM"/>
</dbReference>
<keyword evidence="3" id="KW-0288">FMN</keyword>
<keyword evidence="5" id="KW-0560">Oxidoreductase</keyword>
<protein>
    <submittedName>
        <fullName evidence="7">NADH:flavin oxidoreductase/NADH oxidase</fullName>
    </submittedName>
</protein>
<dbReference type="Pfam" id="PF00724">
    <property type="entry name" value="Oxidored_FMN"/>
    <property type="match status" value="1"/>
</dbReference>
<keyword evidence="8" id="KW-1185">Reference proteome</keyword>
<keyword evidence="2" id="KW-0285">Flavoprotein</keyword>
<dbReference type="RefSeq" id="WP_347436289.1">
    <property type="nucleotide sequence ID" value="NZ_CP089291.1"/>
</dbReference>
<dbReference type="InterPro" id="IPR044152">
    <property type="entry name" value="YqjM-like"/>
</dbReference>
<dbReference type="InterPro" id="IPR001155">
    <property type="entry name" value="OxRdtase_FMN_N"/>
</dbReference>
<evidence type="ECO:0000256" key="5">
    <source>
        <dbReference type="ARBA" id="ARBA00023002"/>
    </source>
</evidence>
<dbReference type="CDD" id="cd02932">
    <property type="entry name" value="OYE_YqiM_FMN"/>
    <property type="match status" value="1"/>
</dbReference>
<comment type="cofactor">
    <cofactor evidence="1">
        <name>FMN</name>
        <dbReference type="ChEBI" id="CHEBI:58210"/>
    </cofactor>
</comment>
<dbReference type="EMBL" id="CP089291">
    <property type="protein sequence ID" value="UOF89601.1"/>
    <property type="molecule type" value="Genomic_DNA"/>
</dbReference>
<evidence type="ECO:0000313" key="8">
    <source>
        <dbReference type="Proteomes" id="UP000830167"/>
    </source>
</evidence>
<dbReference type="SUPFAM" id="SSF51395">
    <property type="entry name" value="FMN-linked oxidoreductases"/>
    <property type="match status" value="1"/>
</dbReference>
<evidence type="ECO:0000259" key="6">
    <source>
        <dbReference type="Pfam" id="PF00724"/>
    </source>
</evidence>
<dbReference type="PANTHER" id="PTHR43303:SF4">
    <property type="entry name" value="NADPH DEHYDROGENASE C23G7.10C-RELATED"/>
    <property type="match status" value="1"/>
</dbReference>
<dbReference type="PANTHER" id="PTHR43303">
    <property type="entry name" value="NADPH DEHYDROGENASE C23G7.10C-RELATED"/>
    <property type="match status" value="1"/>
</dbReference>
<feature type="domain" description="NADH:flavin oxidoreductase/NADH oxidase N-terminal" evidence="6">
    <location>
        <begin position="4"/>
        <end position="327"/>
    </location>
</feature>
<dbReference type="Proteomes" id="UP000830167">
    <property type="component" value="Chromosome"/>
</dbReference>
<evidence type="ECO:0000313" key="7">
    <source>
        <dbReference type="EMBL" id="UOF89601.1"/>
    </source>
</evidence>
<reference evidence="7" key="1">
    <citation type="submission" date="2021-12" db="EMBL/GenBank/DDBJ databases">
        <title>Alicyclobacillaceae gen. nov., sp. nov., isolated from chalcocite enrichment system.</title>
        <authorList>
            <person name="Jiang Z."/>
        </authorList>
    </citation>
    <scope>NUCLEOTIDE SEQUENCE</scope>
    <source>
        <strain evidence="7">MYW30-H2</strain>
    </source>
</reference>
<name>A0ABY4CK26_9BACL</name>
<sequence>MSVQLFSSFTVKGLELKNRIVMAPMCQYSVTDKDGKPNDWHFVHYLSRAVGGAGLIIMEMTDVNPNGRITDFDLGLWSDDQIPAFSRIIDGVHTHGAKIGIQIAHAGRKAEDAETPVAPSAIPFPGARYKMPHALATDEVKEIVTLFAATARRAVRAGVDTIELHGAHGYLIHQFQSPLTNKRDDEYGRDFARFGVEVIQAVKKEMPADMPLLFRISAVEYADGGYDIDHAIALCKTYQAAGVDVFHVSSGGEGPAGMRKPGNYPGYQVPFARAIREALSVPVIAVGMLEEPALAEAVVCNGDADLVAIARGMLRDPYWATRAAINLGHDPINIPIQYQRGYPTRKS</sequence>
<keyword evidence="4" id="KW-0521">NADP</keyword>
<evidence type="ECO:0000256" key="3">
    <source>
        <dbReference type="ARBA" id="ARBA00022643"/>
    </source>
</evidence>